<dbReference type="EMBL" id="BQXS01004602">
    <property type="protein sequence ID" value="GKT37437.1"/>
    <property type="molecule type" value="Genomic_DNA"/>
</dbReference>
<evidence type="ECO:0000313" key="2">
    <source>
        <dbReference type="EMBL" id="GKT37437.1"/>
    </source>
</evidence>
<dbReference type="Proteomes" id="UP001057375">
    <property type="component" value="Unassembled WGS sequence"/>
</dbReference>
<comment type="caution">
    <text evidence="2">The sequence shown here is derived from an EMBL/GenBank/DDBJ whole genome shotgun (WGS) entry which is preliminary data.</text>
</comment>
<evidence type="ECO:0000313" key="3">
    <source>
        <dbReference type="Proteomes" id="UP001057375"/>
    </source>
</evidence>
<feature type="region of interest" description="Disordered" evidence="1">
    <location>
        <begin position="94"/>
        <end position="127"/>
    </location>
</feature>
<protein>
    <submittedName>
        <fullName evidence="2">Uncharacterized protein</fullName>
    </submittedName>
</protein>
<accession>A0ABQ5KYC3</accession>
<feature type="non-terminal residue" evidence="2">
    <location>
        <position position="1"/>
    </location>
</feature>
<keyword evidence="3" id="KW-1185">Reference proteome</keyword>
<evidence type="ECO:0000256" key="1">
    <source>
        <dbReference type="SAM" id="MobiDB-lite"/>
    </source>
</evidence>
<feature type="compositionally biased region" description="Basic and acidic residues" evidence="1">
    <location>
        <begin position="94"/>
        <end position="103"/>
    </location>
</feature>
<proteinExistence type="predicted"/>
<sequence length="197" mass="21568">VRIPLDLNYAGRIVDAPVSHDSREDDEGRNDESGEDSYGVYAFFQRSISGAVSEVSKLHVIDNHALLSAQSKCHVTVRQGCKVLGTFTFVSKPGDKEEGKEELGKEEEGEEEKEVDDSRSEKSSSSLWMGNFDGRFYEITCNPTTPPEVTVETLAPKEGDADDDDLRVRVGVSGPNVTPFMLSSSLIKVIVSFTAFA</sequence>
<reference evidence="2" key="1">
    <citation type="submission" date="2022-03" db="EMBL/GenBank/DDBJ databases">
        <title>Draft genome sequence of Aduncisulcus paluster, a free-living microaerophilic Fornicata.</title>
        <authorList>
            <person name="Yuyama I."/>
            <person name="Kume K."/>
            <person name="Tamura T."/>
            <person name="Inagaki Y."/>
            <person name="Hashimoto T."/>
        </authorList>
    </citation>
    <scope>NUCLEOTIDE SEQUENCE</scope>
    <source>
        <strain evidence="2">NY0171</strain>
    </source>
</reference>
<name>A0ABQ5KYC3_9EUKA</name>
<organism evidence="2 3">
    <name type="scientific">Aduncisulcus paluster</name>
    <dbReference type="NCBI Taxonomy" id="2918883"/>
    <lineage>
        <taxon>Eukaryota</taxon>
        <taxon>Metamonada</taxon>
        <taxon>Carpediemonas-like organisms</taxon>
        <taxon>Aduncisulcus</taxon>
    </lineage>
</organism>
<gene>
    <name evidence="2" type="ORF">ADUPG1_003375</name>
</gene>
<feature type="non-terminal residue" evidence="2">
    <location>
        <position position="197"/>
    </location>
</feature>
<feature type="compositionally biased region" description="Acidic residues" evidence="1">
    <location>
        <begin position="104"/>
        <end position="115"/>
    </location>
</feature>